<dbReference type="InterPro" id="IPR013478">
    <property type="entry name" value="MeN_DH_accessory"/>
</dbReference>
<feature type="domain" description="Thioredoxin" evidence="9">
    <location>
        <begin position="53"/>
        <end position="187"/>
    </location>
</feature>
<evidence type="ECO:0000256" key="6">
    <source>
        <dbReference type="ARBA" id="ARBA00022989"/>
    </source>
</evidence>
<dbReference type="InterPro" id="IPR013766">
    <property type="entry name" value="Thioredoxin_domain"/>
</dbReference>
<evidence type="ECO:0000313" key="11">
    <source>
        <dbReference type="Proteomes" id="UP000033187"/>
    </source>
</evidence>
<dbReference type="InterPro" id="IPR000866">
    <property type="entry name" value="AhpC/TSA"/>
</dbReference>
<dbReference type="GO" id="GO:0016491">
    <property type="term" value="F:oxidoreductase activity"/>
    <property type="evidence" value="ECO:0007669"/>
    <property type="project" value="InterPro"/>
</dbReference>
<dbReference type="UniPathway" id="UPA00895"/>
<dbReference type="PROSITE" id="PS51352">
    <property type="entry name" value="THIOREDOXIN_2"/>
    <property type="match status" value="1"/>
</dbReference>
<evidence type="ECO:0000256" key="1">
    <source>
        <dbReference type="ARBA" id="ARBA00003475"/>
    </source>
</evidence>
<organism evidence="10 11">
    <name type="scientific">Candidatus Filomicrobium marinum</name>
    <dbReference type="NCBI Taxonomy" id="1608628"/>
    <lineage>
        <taxon>Bacteria</taxon>
        <taxon>Pseudomonadati</taxon>
        <taxon>Pseudomonadota</taxon>
        <taxon>Alphaproteobacteria</taxon>
        <taxon>Hyphomicrobiales</taxon>
        <taxon>Hyphomicrobiaceae</taxon>
        <taxon>Filomicrobium</taxon>
    </lineage>
</organism>
<dbReference type="SUPFAM" id="SSF52833">
    <property type="entry name" value="Thioredoxin-like"/>
    <property type="match status" value="1"/>
</dbReference>
<keyword evidence="5 8" id="KW-0812">Transmembrane</keyword>
<evidence type="ECO:0000256" key="4">
    <source>
        <dbReference type="ARBA" id="ARBA00019076"/>
    </source>
</evidence>
<proteinExistence type="predicted"/>
<dbReference type="InterPro" id="IPR036249">
    <property type="entry name" value="Thioredoxin-like_sf"/>
</dbReference>
<evidence type="ECO:0000259" key="9">
    <source>
        <dbReference type="PROSITE" id="PS51352"/>
    </source>
</evidence>
<dbReference type="KEGG" id="fil:BN1229_v1_3767"/>
<protein>
    <recommendedName>
        <fullName evidence="4">Methylamine utilization protein MauD</fullName>
    </recommendedName>
</protein>
<evidence type="ECO:0000256" key="8">
    <source>
        <dbReference type="SAM" id="Phobius"/>
    </source>
</evidence>
<reference evidence="11" key="1">
    <citation type="submission" date="2015-02" db="EMBL/GenBank/DDBJ databases">
        <authorList>
            <person name="Chooi Y.-H."/>
        </authorList>
    </citation>
    <scope>NUCLEOTIDE SEQUENCE [LARGE SCALE GENOMIC DNA]</scope>
    <source>
        <strain evidence="11">strain Y</strain>
    </source>
</reference>
<name>A0A0D6JK07_9HYPH</name>
<dbReference type="Gene3D" id="3.40.30.10">
    <property type="entry name" value="Glutaredoxin"/>
    <property type="match status" value="1"/>
</dbReference>
<evidence type="ECO:0000256" key="5">
    <source>
        <dbReference type="ARBA" id="ARBA00022692"/>
    </source>
</evidence>
<keyword evidence="7 8" id="KW-0472">Membrane</keyword>
<dbReference type="GO" id="GO:0016209">
    <property type="term" value="F:antioxidant activity"/>
    <property type="evidence" value="ECO:0007669"/>
    <property type="project" value="InterPro"/>
</dbReference>
<dbReference type="Proteomes" id="UP000033187">
    <property type="component" value="Chromosome 1"/>
</dbReference>
<evidence type="ECO:0000313" key="10">
    <source>
        <dbReference type="EMBL" id="CPR22324.1"/>
    </source>
</evidence>
<comment type="pathway">
    <text evidence="3">One-carbon metabolism; methylamine degradation.</text>
</comment>
<dbReference type="GO" id="GO:0030416">
    <property type="term" value="P:methylamine metabolic process"/>
    <property type="evidence" value="ECO:0007669"/>
    <property type="project" value="InterPro"/>
</dbReference>
<dbReference type="Pfam" id="PF00578">
    <property type="entry name" value="AhpC-TSA"/>
    <property type="match status" value="1"/>
</dbReference>
<keyword evidence="6 8" id="KW-1133">Transmembrane helix</keyword>
<feature type="transmembrane region" description="Helical" evidence="8">
    <location>
        <begin position="6"/>
        <end position="30"/>
    </location>
</feature>
<evidence type="ECO:0000256" key="7">
    <source>
        <dbReference type="ARBA" id="ARBA00023136"/>
    </source>
</evidence>
<dbReference type="NCBIfam" id="TIGR02661">
    <property type="entry name" value="MauD"/>
    <property type="match status" value="1"/>
</dbReference>
<evidence type="ECO:0000256" key="3">
    <source>
        <dbReference type="ARBA" id="ARBA00004856"/>
    </source>
</evidence>
<sequence>MNAMAIEFLIASNILLWLALIGGAVVLLGVTRQVGILHERSAPLGAMITDHGPDIGDSAPTFDVFDYYGKALRIGGPEARGRETLLMFTAPTCPICDKLLPIIKSVARDEKVSVLLISDGQPEDHARFLKNHDVGDIPYIVSPEVGMRFQVGKIPYGVVLDQHGKIRAKGLTNTREHLESLLEGARSGHHSLQDYMSKQGINALNANGSGIHVEH</sequence>
<dbReference type="EMBL" id="LN829119">
    <property type="protein sequence ID" value="CPR22324.1"/>
    <property type="molecule type" value="Genomic_DNA"/>
</dbReference>
<gene>
    <name evidence="10" type="primary">mauD</name>
    <name evidence="10" type="ORF">YBN1229_v1_3757</name>
</gene>
<dbReference type="AlphaFoldDB" id="A0A0D6JK07"/>
<keyword evidence="11" id="KW-1185">Reference proteome</keyword>
<dbReference type="KEGG" id="fiy:BN1229_v1_3757"/>
<comment type="function">
    <text evidence="1">May be specifically involved in the processing, transport, and/or maturation of the MADH beta-subunit.</text>
</comment>
<dbReference type="GO" id="GO:0016020">
    <property type="term" value="C:membrane"/>
    <property type="evidence" value="ECO:0007669"/>
    <property type="project" value="UniProtKB-SubCell"/>
</dbReference>
<evidence type="ECO:0000256" key="2">
    <source>
        <dbReference type="ARBA" id="ARBA00004167"/>
    </source>
</evidence>
<accession>A0A0D6JK07</accession>
<comment type="subcellular location">
    <subcellularLocation>
        <location evidence="2">Membrane</location>
        <topology evidence="2">Single-pass membrane protein</topology>
    </subcellularLocation>
</comment>